<sequence>MSKKFFRRTIIALCGVVLSLPIYARTLPTTAPLAPNEDEPYAHLFGDTSVPPDRPQALFWDELPEGTVDEEKETTDARTFAAAQAAKADALSAASNAMWRVQHPQAMPWTPPSTKAKVKVGAERLFEEEKYRQLIRGKRIGLITNPTGIDSRFVSTIDKFAEAPDCTLTALFAPEHGVRGAQAAGERVETTTDPITGVIVYSLHGRDAKKRPQNKPRPSMLRNVDVLVYDIQDIGNRSYTYVGTMKLCMQAAAENNKEFIVLDRPNPMGGNLVSGNVADPKFVTLVGWAPVAYLYGLTPGETAMWLNDYYKIGCKLTVVPMKGWKREMKWWDTGLPWIPTSTHMQVPEACWYIAITGMLGELLAVNVGVGYPYPFAYVGAPWMDARRLAAELNSRNLPGLYFRPAYFKPFYSVYKDKLCEGVQIHILDFDKVEPVEAGIHLIEAIQKLYPEQRILYAGAAATPARQRARVGAFNKVMGTTRVRRQLLEGKSAEEIIRDWSKEREEFRKSRERYFLYR</sequence>
<evidence type="ECO:0000259" key="2">
    <source>
        <dbReference type="Pfam" id="PF07075"/>
    </source>
</evidence>
<gene>
    <name evidence="4" type="ORF">BRCON_0542</name>
</gene>
<dbReference type="Proteomes" id="UP000262583">
    <property type="component" value="Chromosome"/>
</dbReference>
<reference evidence="4 5" key="1">
    <citation type="submission" date="2018-05" db="EMBL/GenBank/DDBJ databases">
        <title>A metagenomic window into the 2 km-deep terrestrial subsurface aquifer revealed taxonomically and functionally diverse microbial community comprising novel uncultured bacterial lineages.</title>
        <authorList>
            <person name="Kadnikov V.V."/>
            <person name="Mardanov A.V."/>
            <person name="Beletsky A.V."/>
            <person name="Banks D."/>
            <person name="Pimenov N.V."/>
            <person name="Frank Y.A."/>
            <person name="Karnachuk O.V."/>
            <person name="Ravin N.V."/>
        </authorList>
    </citation>
    <scope>NUCLEOTIDE SEQUENCE [LARGE SCALE GENOMIC DNA]</scope>
    <source>
        <strain evidence="4">BY</strain>
    </source>
</reference>
<dbReference type="InterPro" id="IPR048503">
    <property type="entry name" value="NamZ_C"/>
</dbReference>
<accession>A0A2Z4Y2W4</accession>
<dbReference type="PANTHER" id="PTHR42915">
    <property type="entry name" value="HYPOTHETICAL 460 KDA PROTEIN IN FEUA-SIGW INTERGENIC REGION [PRECURSOR]"/>
    <property type="match status" value="1"/>
</dbReference>
<evidence type="ECO:0000313" key="5">
    <source>
        <dbReference type="Proteomes" id="UP000262583"/>
    </source>
</evidence>
<protein>
    <recommendedName>
        <fullName evidence="6">DUF1343 domain-containing protein</fullName>
    </recommendedName>
</protein>
<keyword evidence="1" id="KW-0732">Signal</keyword>
<dbReference type="Gene3D" id="3.40.50.12170">
    <property type="entry name" value="Uncharacterised protein PF07075, DUF1343"/>
    <property type="match status" value="1"/>
</dbReference>
<feature type="domain" description="Peptidoglycan beta-N-acetylmuramidase NamZ N-terminal" evidence="2">
    <location>
        <begin position="140"/>
        <end position="345"/>
    </location>
</feature>
<feature type="chain" id="PRO_5016243533" description="DUF1343 domain-containing protein" evidence="1">
    <location>
        <begin position="25"/>
        <end position="517"/>
    </location>
</feature>
<evidence type="ECO:0008006" key="6">
    <source>
        <dbReference type="Google" id="ProtNLM"/>
    </source>
</evidence>
<organism evidence="4 5">
    <name type="scientific">Sumerlaea chitinivorans</name>
    <dbReference type="NCBI Taxonomy" id="2250252"/>
    <lineage>
        <taxon>Bacteria</taxon>
        <taxon>Candidatus Sumerlaeota</taxon>
        <taxon>Candidatus Sumerlaeia</taxon>
        <taxon>Candidatus Sumerlaeales</taxon>
        <taxon>Candidatus Sumerlaeaceae</taxon>
        <taxon>Candidatus Sumerlaea</taxon>
    </lineage>
</organism>
<dbReference type="InterPro" id="IPR008302">
    <property type="entry name" value="NamZ"/>
</dbReference>
<dbReference type="GO" id="GO:0033922">
    <property type="term" value="F:peptidoglycan beta-N-acetylmuramidase activity"/>
    <property type="evidence" value="ECO:0007669"/>
    <property type="project" value="InterPro"/>
</dbReference>
<feature type="signal peptide" evidence="1">
    <location>
        <begin position="1"/>
        <end position="24"/>
    </location>
</feature>
<dbReference type="InterPro" id="IPR048502">
    <property type="entry name" value="NamZ_N"/>
</dbReference>
<evidence type="ECO:0000313" key="4">
    <source>
        <dbReference type="EMBL" id="AXA35319.1"/>
    </source>
</evidence>
<feature type="domain" description="Peptidoglycan beta-N-acetylmuramidase NamZ C-terminal" evidence="3">
    <location>
        <begin position="356"/>
        <end position="516"/>
    </location>
</feature>
<evidence type="ECO:0000256" key="1">
    <source>
        <dbReference type="SAM" id="SignalP"/>
    </source>
</evidence>
<evidence type="ECO:0000259" key="3">
    <source>
        <dbReference type="Pfam" id="PF20732"/>
    </source>
</evidence>
<dbReference type="Gene3D" id="3.90.1150.140">
    <property type="match status" value="1"/>
</dbReference>
<proteinExistence type="predicted"/>
<dbReference type="Pfam" id="PF07075">
    <property type="entry name" value="NamZ_N"/>
    <property type="match status" value="1"/>
</dbReference>
<name>A0A2Z4Y2W4_SUMC1</name>
<dbReference type="AlphaFoldDB" id="A0A2Z4Y2W4"/>
<dbReference type="PANTHER" id="PTHR42915:SF1">
    <property type="entry name" value="PEPTIDOGLYCAN BETA-N-ACETYLMURAMIDASE NAMZ"/>
    <property type="match status" value="1"/>
</dbReference>
<dbReference type="Pfam" id="PF20732">
    <property type="entry name" value="NamZ_C"/>
    <property type="match status" value="1"/>
</dbReference>
<dbReference type="KEGG" id="schv:BRCON_0542"/>
<dbReference type="EMBL" id="CP030759">
    <property type="protein sequence ID" value="AXA35319.1"/>
    <property type="molecule type" value="Genomic_DNA"/>
</dbReference>